<evidence type="ECO:0000313" key="3">
    <source>
        <dbReference type="EMBL" id="GAA1795007.1"/>
    </source>
</evidence>
<keyword evidence="2" id="KW-0812">Transmembrane</keyword>
<organism evidence="3 4">
    <name type="scientific">Nostocoides veronense</name>
    <dbReference type="NCBI Taxonomy" id="330836"/>
    <lineage>
        <taxon>Bacteria</taxon>
        <taxon>Bacillati</taxon>
        <taxon>Actinomycetota</taxon>
        <taxon>Actinomycetes</taxon>
        <taxon>Micrococcales</taxon>
        <taxon>Intrasporangiaceae</taxon>
        <taxon>Nostocoides</taxon>
    </lineage>
</organism>
<dbReference type="Proteomes" id="UP001499938">
    <property type="component" value="Unassembled WGS sequence"/>
</dbReference>
<dbReference type="Gene3D" id="3.10.350.10">
    <property type="entry name" value="LysM domain"/>
    <property type="match status" value="1"/>
</dbReference>
<accession>A0ABN2LNQ0</accession>
<keyword evidence="2" id="KW-1133">Transmembrane helix</keyword>
<reference evidence="3 4" key="1">
    <citation type="journal article" date="2019" name="Int. J. Syst. Evol. Microbiol.">
        <title>The Global Catalogue of Microorganisms (GCM) 10K type strain sequencing project: providing services to taxonomists for standard genome sequencing and annotation.</title>
        <authorList>
            <consortium name="The Broad Institute Genomics Platform"/>
            <consortium name="The Broad Institute Genome Sequencing Center for Infectious Disease"/>
            <person name="Wu L."/>
            <person name="Ma J."/>
        </authorList>
    </citation>
    <scope>NUCLEOTIDE SEQUENCE [LARGE SCALE GENOMIC DNA]</scope>
    <source>
        <strain evidence="3 4">JCM 15592</strain>
    </source>
</reference>
<sequence length="234" mass="24189">MKGRMQPGPARVVASLGLLWLADALVLLLCAAAAVDTVRLLRDPSGDPESLVGSLLLTVGLVGLLLAGIEVTRAALAATTLRHTHRTRAPWAVRIAALLVGAGGSAAQAAPALSATVITAPANPGAATGGASLESTSAVPRVAPDPRWPASEPSTTSQAQIRLLGSGSESDQEVVVRRGECLWDIVARSLGPRASQAEIAAEWPRWYAANRARIGADPGLIHPGLRLMIPKERP</sequence>
<feature type="transmembrane region" description="Helical" evidence="2">
    <location>
        <begin position="50"/>
        <end position="71"/>
    </location>
</feature>
<dbReference type="EMBL" id="BAAAPO010000032">
    <property type="protein sequence ID" value="GAA1795007.1"/>
    <property type="molecule type" value="Genomic_DNA"/>
</dbReference>
<proteinExistence type="predicted"/>
<evidence type="ECO:0000256" key="1">
    <source>
        <dbReference type="SAM" id="MobiDB-lite"/>
    </source>
</evidence>
<comment type="caution">
    <text evidence="3">The sequence shown here is derived from an EMBL/GenBank/DDBJ whole genome shotgun (WGS) entry which is preliminary data.</text>
</comment>
<keyword evidence="2" id="KW-0472">Membrane</keyword>
<gene>
    <name evidence="3" type="ORF">GCM10009811_19300</name>
</gene>
<protein>
    <recommendedName>
        <fullName evidence="5">LysM domain-containing protein</fullName>
    </recommendedName>
</protein>
<feature type="region of interest" description="Disordered" evidence="1">
    <location>
        <begin position="125"/>
        <end position="158"/>
    </location>
</feature>
<name>A0ABN2LNQ0_9MICO</name>
<dbReference type="InterPro" id="IPR036779">
    <property type="entry name" value="LysM_dom_sf"/>
</dbReference>
<feature type="transmembrane region" description="Helical" evidence="2">
    <location>
        <begin position="91"/>
        <end position="110"/>
    </location>
</feature>
<evidence type="ECO:0000256" key="2">
    <source>
        <dbReference type="SAM" id="Phobius"/>
    </source>
</evidence>
<evidence type="ECO:0000313" key="4">
    <source>
        <dbReference type="Proteomes" id="UP001499938"/>
    </source>
</evidence>
<keyword evidence="4" id="KW-1185">Reference proteome</keyword>
<evidence type="ECO:0008006" key="5">
    <source>
        <dbReference type="Google" id="ProtNLM"/>
    </source>
</evidence>